<protein>
    <recommendedName>
        <fullName evidence="4">Secreted protein</fullName>
    </recommendedName>
</protein>
<reference evidence="2" key="1">
    <citation type="submission" date="2022-11" db="EMBL/GenBank/DDBJ databases">
        <title>Chromosome-level genome of Pogonophryne albipinna.</title>
        <authorList>
            <person name="Jo E."/>
        </authorList>
    </citation>
    <scope>NUCLEOTIDE SEQUENCE</scope>
    <source>
        <strain evidence="2">SGF0006</strain>
        <tissue evidence="2">Muscle</tissue>
    </source>
</reference>
<keyword evidence="3" id="KW-1185">Reference proteome</keyword>
<accession>A0AAD6AEZ5</accession>
<evidence type="ECO:0000313" key="2">
    <source>
        <dbReference type="EMBL" id="KAJ4923476.1"/>
    </source>
</evidence>
<feature type="non-terminal residue" evidence="2">
    <location>
        <position position="106"/>
    </location>
</feature>
<evidence type="ECO:0000256" key="1">
    <source>
        <dbReference type="SAM" id="SignalP"/>
    </source>
</evidence>
<evidence type="ECO:0000313" key="3">
    <source>
        <dbReference type="Proteomes" id="UP001219934"/>
    </source>
</evidence>
<comment type="caution">
    <text evidence="2">The sequence shown here is derived from an EMBL/GenBank/DDBJ whole genome shotgun (WGS) entry which is preliminary data.</text>
</comment>
<name>A0AAD6AEZ5_9TELE</name>
<gene>
    <name evidence="2" type="ORF">JOQ06_014065</name>
</gene>
<dbReference type="Proteomes" id="UP001219934">
    <property type="component" value="Unassembled WGS sequence"/>
</dbReference>
<sequence>MLHKGLCFCRWVVCGGGALNPPCGVGFITGRGVGEGHFRSGSQTQANSVCLVQISVSLCSLSSAGGLASARAEQIALSDHHIEAASFRFLASTSSSTQEQIALIGR</sequence>
<evidence type="ECO:0008006" key="4">
    <source>
        <dbReference type="Google" id="ProtNLM"/>
    </source>
</evidence>
<dbReference type="AlphaFoldDB" id="A0AAD6AEZ5"/>
<organism evidence="2 3">
    <name type="scientific">Pogonophryne albipinna</name>
    <dbReference type="NCBI Taxonomy" id="1090488"/>
    <lineage>
        <taxon>Eukaryota</taxon>
        <taxon>Metazoa</taxon>
        <taxon>Chordata</taxon>
        <taxon>Craniata</taxon>
        <taxon>Vertebrata</taxon>
        <taxon>Euteleostomi</taxon>
        <taxon>Actinopterygii</taxon>
        <taxon>Neopterygii</taxon>
        <taxon>Teleostei</taxon>
        <taxon>Neoteleostei</taxon>
        <taxon>Acanthomorphata</taxon>
        <taxon>Eupercaria</taxon>
        <taxon>Perciformes</taxon>
        <taxon>Notothenioidei</taxon>
        <taxon>Pogonophryne</taxon>
    </lineage>
</organism>
<proteinExistence type="predicted"/>
<feature type="signal peptide" evidence="1">
    <location>
        <begin position="1"/>
        <end position="18"/>
    </location>
</feature>
<dbReference type="EMBL" id="JAPTMU010000031">
    <property type="protein sequence ID" value="KAJ4923476.1"/>
    <property type="molecule type" value="Genomic_DNA"/>
</dbReference>
<feature type="chain" id="PRO_5041945003" description="Secreted protein" evidence="1">
    <location>
        <begin position="19"/>
        <end position="106"/>
    </location>
</feature>
<keyword evidence="1" id="KW-0732">Signal</keyword>